<protein>
    <submittedName>
        <fullName evidence="5">Extracellular solute-binding protein family 1</fullName>
    </submittedName>
</protein>
<dbReference type="AlphaFoldDB" id="D7CXQ1"/>
<dbReference type="STRING" id="649638.Trad_1534"/>
<keyword evidence="3" id="KW-0479">Metal-binding</keyword>
<dbReference type="CDD" id="cd13543">
    <property type="entry name" value="PBP2_Fbp"/>
    <property type="match status" value="1"/>
</dbReference>
<keyword evidence="3" id="KW-0408">Iron</keyword>
<feature type="chain" id="PRO_5003094673" evidence="4">
    <location>
        <begin position="22"/>
        <end position="329"/>
    </location>
</feature>
<feature type="binding site" evidence="3">
    <location>
        <position position="216"/>
    </location>
    <ligand>
        <name>Fe cation</name>
        <dbReference type="ChEBI" id="CHEBI:24875"/>
    </ligand>
</feature>
<evidence type="ECO:0000256" key="4">
    <source>
        <dbReference type="SAM" id="SignalP"/>
    </source>
</evidence>
<dbReference type="GO" id="GO:0046872">
    <property type="term" value="F:metal ion binding"/>
    <property type="evidence" value="ECO:0007669"/>
    <property type="project" value="UniProtKB-KW"/>
</dbReference>
<reference evidence="6" key="1">
    <citation type="submission" date="2010-05" db="EMBL/GenBank/DDBJ databases">
        <title>The complete genome of Truepera radiovictris DSM 17093.</title>
        <authorList>
            <consortium name="US DOE Joint Genome Institute (JGI-PGF)"/>
            <person name="Lucas S."/>
            <person name="Copeland A."/>
            <person name="Lapidus A."/>
            <person name="Glavina del Rio T."/>
            <person name="Dalin E."/>
            <person name="Tice H."/>
            <person name="Bruce D."/>
            <person name="Goodwin L."/>
            <person name="Pitluck S."/>
            <person name="Kyrpides N."/>
            <person name="Mavromatis K."/>
            <person name="Ovchinnikova G."/>
            <person name="Munk A.C."/>
            <person name="Detter J.C."/>
            <person name="Han C."/>
            <person name="Tapia R."/>
            <person name="Land M."/>
            <person name="Hauser L."/>
            <person name="Markowitz V."/>
            <person name="Cheng J.-F."/>
            <person name="Hugenholtz P."/>
            <person name="Woyke T."/>
            <person name="Wu D."/>
            <person name="Tindall B."/>
            <person name="Pomrenke H.G."/>
            <person name="Brambilla E."/>
            <person name="Klenk H.-P."/>
            <person name="Eisen J.A."/>
        </authorList>
    </citation>
    <scope>NUCLEOTIDE SEQUENCE [LARGE SCALE GENOMIC DNA]</scope>
    <source>
        <strain evidence="6">DSM 17093 / CIP 108686 / LMG 22925 / RQ-24</strain>
    </source>
</reference>
<evidence type="ECO:0000313" key="6">
    <source>
        <dbReference type="Proteomes" id="UP000000379"/>
    </source>
</evidence>
<dbReference type="PANTHER" id="PTHR30006:SF15">
    <property type="entry name" value="IRON-UTILIZATION PERIPLASMIC PROTEIN"/>
    <property type="match status" value="1"/>
</dbReference>
<evidence type="ECO:0000256" key="1">
    <source>
        <dbReference type="ARBA" id="ARBA00008520"/>
    </source>
</evidence>
<dbReference type="EMBL" id="CP002049">
    <property type="protein sequence ID" value="ADI14653.1"/>
    <property type="molecule type" value="Genomic_DNA"/>
</dbReference>
<organism evidence="5 6">
    <name type="scientific">Truepera radiovictrix (strain DSM 17093 / CIP 108686 / LMG 22925 / RQ-24)</name>
    <dbReference type="NCBI Taxonomy" id="649638"/>
    <lineage>
        <taxon>Bacteria</taxon>
        <taxon>Thermotogati</taxon>
        <taxon>Deinococcota</taxon>
        <taxon>Deinococci</taxon>
        <taxon>Trueperales</taxon>
        <taxon>Trueperaceae</taxon>
        <taxon>Truepera</taxon>
    </lineage>
</organism>
<keyword evidence="6" id="KW-1185">Reference proteome</keyword>
<gene>
    <name evidence="5" type="ordered locus">Trad_1534</name>
</gene>
<comment type="similarity">
    <text evidence="1">Belongs to the bacterial solute-binding protein 1 family.</text>
</comment>
<feature type="binding site" evidence="3">
    <location>
        <position position="217"/>
    </location>
    <ligand>
        <name>Fe cation</name>
        <dbReference type="ChEBI" id="CHEBI:24875"/>
    </ligand>
</feature>
<dbReference type="Gene3D" id="3.40.190.10">
    <property type="entry name" value="Periplasmic binding protein-like II"/>
    <property type="match status" value="2"/>
</dbReference>
<sequence length="329" mass="35809">MPLFRVTTAVVLGALLGAALAQDLTVYSGRSEDFIAPLVERFEAETGLQVDVRYGNTAELAATLLEEGANSPADVFFPQDGGALGAVAREGLFAELPGELLERVDARFRSPEGLWVGVTGRARVLAYNTDSVSEDELPASVFELTEPQWQGRVGWAPTNASFQAFVTAMRLLEGEARTREWLEGMLANGVRAYEGNTPILEALGRGEIDAGITNHYYLYRFLEEQGESFPVRNHLFEGGDVGSLINVAGVGVLASSDQRENAEAFVAYLLEDDAQTYFTETVFEYPLVPGIPTNELLVPLEEIETPEIDLSNLDDLEATLELLEEVGAL</sequence>
<keyword evidence="2 4" id="KW-0732">Signal</keyword>
<dbReference type="eggNOG" id="COG1840">
    <property type="taxonomic scope" value="Bacteria"/>
</dbReference>
<dbReference type="PANTHER" id="PTHR30006">
    <property type="entry name" value="THIAMINE-BINDING PERIPLASMIC PROTEIN-RELATED"/>
    <property type="match status" value="1"/>
</dbReference>
<name>D7CXQ1_TRURR</name>
<evidence type="ECO:0000256" key="3">
    <source>
        <dbReference type="PIRSR" id="PIRSR002825-1"/>
    </source>
</evidence>
<dbReference type="InterPro" id="IPR026045">
    <property type="entry name" value="Ferric-bd"/>
</dbReference>
<dbReference type="HOGENOM" id="CLU_026974_2_0_0"/>
<evidence type="ECO:0000256" key="2">
    <source>
        <dbReference type="ARBA" id="ARBA00022729"/>
    </source>
</evidence>
<proteinExistence type="inferred from homology"/>
<reference evidence="5 6" key="2">
    <citation type="journal article" date="2011" name="Stand. Genomic Sci.">
        <title>Complete genome sequence of Truepera radiovictrix type strain (RQ-24).</title>
        <authorList>
            <person name="Ivanova N."/>
            <person name="Rohde C."/>
            <person name="Munk C."/>
            <person name="Nolan M."/>
            <person name="Lucas S."/>
            <person name="Del Rio T.G."/>
            <person name="Tice H."/>
            <person name="Deshpande S."/>
            <person name="Cheng J.F."/>
            <person name="Tapia R."/>
            <person name="Han C."/>
            <person name="Goodwin L."/>
            <person name="Pitluck S."/>
            <person name="Liolios K."/>
            <person name="Mavromatis K."/>
            <person name="Mikhailova N."/>
            <person name="Pati A."/>
            <person name="Chen A."/>
            <person name="Palaniappan K."/>
            <person name="Land M."/>
            <person name="Hauser L."/>
            <person name="Chang Y.J."/>
            <person name="Jeffries C.D."/>
            <person name="Brambilla E."/>
            <person name="Rohde M."/>
            <person name="Goker M."/>
            <person name="Tindall B.J."/>
            <person name="Woyke T."/>
            <person name="Bristow J."/>
            <person name="Eisen J.A."/>
            <person name="Markowitz V."/>
            <person name="Hugenholtz P."/>
            <person name="Kyrpides N.C."/>
            <person name="Klenk H.P."/>
            <person name="Lapidus A."/>
        </authorList>
    </citation>
    <scope>NUCLEOTIDE SEQUENCE [LARGE SCALE GENOMIC DNA]</scope>
    <source>
        <strain evidence="6">DSM 17093 / CIP 108686 / LMG 22925 / RQ-24</strain>
    </source>
</reference>
<accession>D7CXQ1</accession>
<evidence type="ECO:0000313" key="5">
    <source>
        <dbReference type="EMBL" id="ADI14653.1"/>
    </source>
</evidence>
<dbReference type="Proteomes" id="UP000000379">
    <property type="component" value="Chromosome"/>
</dbReference>
<dbReference type="SUPFAM" id="SSF53850">
    <property type="entry name" value="Periplasmic binding protein-like II"/>
    <property type="match status" value="1"/>
</dbReference>
<feature type="signal peptide" evidence="4">
    <location>
        <begin position="1"/>
        <end position="21"/>
    </location>
</feature>
<dbReference type="KEGG" id="tra:Trad_1534"/>
<dbReference type="OrthoDB" id="179400at2"/>
<dbReference type="GO" id="GO:0030288">
    <property type="term" value="C:outer membrane-bounded periplasmic space"/>
    <property type="evidence" value="ECO:0007669"/>
    <property type="project" value="TreeGrafter"/>
</dbReference>
<dbReference type="PIRSF" id="PIRSF002825">
    <property type="entry name" value="CfbpA"/>
    <property type="match status" value="1"/>
</dbReference>
<dbReference type="Pfam" id="PF13343">
    <property type="entry name" value="SBP_bac_6"/>
    <property type="match status" value="1"/>
</dbReference>
<dbReference type="RefSeq" id="WP_013178021.1">
    <property type="nucleotide sequence ID" value="NC_014221.1"/>
</dbReference>